<feature type="transmembrane region" description="Helical" evidence="2">
    <location>
        <begin position="37"/>
        <end position="56"/>
    </location>
</feature>
<dbReference type="InterPro" id="IPR001087">
    <property type="entry name" value="GDSL"/>
</dbReference>
<dbReference type="GO" id="GO:0016298">
    <property type="term" value="F:lipase activity"/>
    <property type="evidence" value="ECO:0007669"/>
    <property type="project" value="InterPro"/>
</dbReference>
<dbReference type="InterPro" id="IPR008265">
    <property type="entry name" value="Lipase_GDSL_AS"/>
</dbReference>
<evidence type="ECO:0000313" key="4">
    <source>
        <dbReference type="Proteomes" id="UP000237347"/>
    </source>
</evidence>
<dbReference type="CDD" id="cd01837">
    <property type="entry name" value="SGNH_plant_lipase_like"/>
    <property type="match status" value="1"/>
</dbReference>
<dbReference type="GO" id="GO:0006629">
    <property type="term" value="P:lipid metabolic process"/>
    <property type="evidence" value="ECO:0007669"/>
    <property type="project" value="InterPro"/>
</dbReference>
<keyword evidence="4" id="KW-1185">Reference proteome</keyword>
<comment type="similarity">
    <text evidence="1">Belongs to the 'GDSL' lipolytic enzyme family.</text>
</comment>
<keyword evidence="2" id="KW-0812">Transmembrane</keyword>
<evidence type="ECO:0000313" key="3">
    <source>
        <dbReference type="EMBL" id="KAK7855919.1"/>
    </source>
</evidence>
<dbReference type="PANTHER" id="PTHR45642:SF134">
    <property type="entry name" value="BNAC02G29810D PROTEIN"/>
    <property type="match status" value="1"/>
</dbReference>
<dbReference type="AlphaFoldDB" id="A0AAW0LZI4"/>
<reference evidence="3 4" key="1">
    <citation type="journal article" date="2018" name="Sci. Data">
        <title>The draft genome sequence of cork oak.</title>
        <authorList>
            <person name="Ramos A.M."/>
            <person name="Usie A."/>
            <person name="Barbosa P."/>
            <person name="Barros P.M."/>
            <person name="Capote T."/>
            <person name="Chaves I."/>
            <person name="Simoes F."/>
            <person name="Abreu I."/>
            <person name="Carrasquinho I."/>
            <person name="Faro C."/>
            <person name="Guimaraes J.B."/>
            <person name="Mendonca D."/>
            <person name="Nobrega F."/>
            <person name="Rodrigues L."/>
            <person name="Saibo N.J.M."/>
            <person name="Varela M.C."/>
            <person name="Egas C."/>
            <person name="Matos J."/>
            <person name="Miguel C.M."/>
            <person name="Oliveira M.M."/>
            <person name="Ricardo C.P."/>
            <person name="Goncalves S."/>
        </authorList>
    </citation>
    <scope>NUCLEOTIDE SEQUENCE [LARGE SCALE GENOMIC DNA]</scope>
    <source>
        <strain evidence="4">cv. HL8</strain>
    </source>
</reference>
<dbReference type="Pfam" id="PF00657">
    <property type="entry name" value="Lipase_GDSL"/>
    <property type="match status" value="1"/>
</dbReference>
<sequence>MNGSSIEDQQLLKESQEENSRAMLHLKMEHFSLSTKFFFLYFVFAVLCSSEAVIQIPNNETIPAVIMFGDSIVDTGNNNGLTSVVKCDFPPYGRDFNGGMPTGRFSNGKVPSDFLVEELGIKDLLPAYRDPSLQPKDLLTGSVIPLSEQLQDFKQYIGKLKGIVGEERTNFILAKSVVFVVASSNDIANTYFLTGIRKAEYDISSYADLLLNSASNFIKELYGLGARRIGVFSAPPLGCVPSQRFLVGGFEIANKGCCGTGTVEVAILCNQLDHHTCTDDSKYVFFDSYHPTENAYKIIVSQLITKYIYNFELYGLGARRIGVFSAPPLGCVPSQRFLVGGFEIANKGCCGTGTVEVAILCNQLDHHTCTDDSKYVFFDSYHPTENAYKIIVSQLITKYIYNFV</sequence>
<evidence type="ECO:0000256" key="1">
    <source>
        <dbReference type="ARBA" id="ARBA00008668"/>
    </source>
</evidence>
<dbReference type="Proteomes" id="UP000237347">
    <property type="component" value="Unassembled WGS sequence"/>
</dbReference>
<protein>
    <submittedName>
        <fullName evidence="3">Gdsl esterase/lipase exl3</fullName>
    </submittedName>
</protein>
<dbReference type="GO" id="GO:0005576">
    <property type="term" value="C:extracellular region"/>
    <property type="evidence" value="ECO:0007669"/>
    <property type="project" value="TreeGrafter"/>
</dbReference>
<dbReference type="PROSITE" id="PS01098">
    <property type="entry name" value="LIPASE_GDSL_SER"/>
    <property type="match status" value="1"/>
</dbReference>
<dbReference type="InterPro" id="IPR050592">
    <property type="entry name" value="GDSL_lipolytic_enzyme"/>
</dbReference>
<dbReference type="InterPro" id="IPR036514">
    <property type="entry name" value="SGNH_hydro_sf"/>
</dbReference>
<dbReference type="FunFam" id="3.40.50.1110:FF:000003">
    <property type="entry name" value="GDSL esterase/lipase APG"/>
    <property type="match status" value="1"/>
</dbReference>
<dbReference type="Gene3D" id="3.40.50.1110">
    <property type="entry name" value="SGNH hydrolase"/>
    <property type="match status" value="3"/>
</dbReference>
<gene>
    <name evidence="3" type="primary">EXL3_8</name>
    <name evidence="3" type="ORF">CFP56_025908</name>
</gene>
<accession>A0AAW0LZI4</accession>
<dbReference type="InterPro" id="IPR035669">
    <property type="entry name" value="SGNH_plant_lipase-like"/>
</dbReference>
<evidence type="ECO:0000256" key="2">
    <source>
        <dbReference type="SAM" id="Phobius"/>
    </source>
</evidence>
<comment type="caution">
    <text evidence="3">The sequence shown here is derived from an EMBL/GenBank/DDBJ whole genome shotgun (WGS) entry which is preliminary data.</text>
</comment>
<organism evidence="3 4">
    <name type="scientific">Quercus suber</name>
    <name type="common">Cork oak</name>
    <dbReference type="NCBI Taxonomy" id="58331"/>
    <lineage>
        <taxon>Eukaryota</taxon>
        <taxon>Viridiplantae</taxon>
        <taxon>Streptophyta</taxon>
        <taxon>Embryophyta</taxon>
        <taxon>Tracheophyta</taxon>
        <taxon>Spermatophyta</taxon>
        <taxon>Magnoliopsida</taxon>
        <taxon>eudicotyledons</taxon>
        <taxon>Gunneridae</taxon>
        <taxon>Pentapetalae</taxon>
        <taxon>rosids</taxon>
        <taxon>fabids</taxon>
        <taxon>Fagales</taxon>
        <taxon>Fagaceae</taxon>
        <taxon>Quercus</taxon>
    </lineage>
</organism>
<proteinExistence type="inferred from homology"/>
<name>A0AAW0LZI4_QUESU</name>
<keyword evidence="2" id="KW-1133">Transmembrane helix</keyword>
<dbReference type="EMBL" id="PKMF04000041">
    <property type="protein sequence ID" value="KAK7855919.1"/>
    <property type="molecule type" value="Genomic_DNA"/>
</dbReference>
<dbReference type="PANTHER" id="PTHR45642">
    <property type="entry name" value="GDSL ESTERASE/LIPASE EXL3"/>
    <property type="match status" value="1"/>
</dbReference>
<keyword evidence="2" id="KW-0472">Membrane</keyword>